<evidence type="ECO:0000313" key="2">
    <source>
        <dbReference type="Proteomes" id="UP000428260"/>
    </source>
</evidence>
<dbReference type="Proteomes" id="UP000428260">
    <property type="component" value="Chromosome"/>
</dbReference>
<organism evidence="1 2">
    <name type="scientific">Maribellus comscasis</name>
    <dbReference type="NCBI Taxonomy" id="2681766"/>
    <lineage>
        <taxon>Bacteria</taxon>
        <taxon>Pseudomonadati</taxon>
        <taxon>Bacteroidota</taxon>
        <taxon>Bacteroidia</taxon>
        <taxon>Marinilabiliales</taxon>
        <taxon>Prolixibacteraceae</taxon>
        <taxon>Maribellus</taxon>
    </lineage>
</organism>
<dbReference type="PROSITE" id="PS51257">
    <property type="entry name" value="PROKAR_LIPOPROTEIN"/>
    <property type="match status" value="1"/>
</dbReference>
<dbReference type="Pfam" id="PF14262">
    <property type="entry name" value="Cthe_2159"/>
    <property type="match status" value="1"/>
</dbReference>
<protein>
    <submittedName>
        <fullName evidence="1">Carbohydrate-binding domain-containing protein</fullName>
    </submittedName>
</protein>
<accession>A0A6I6JYK9</accession>
<sequence length="598" mass="62960">MRVKTETFKNMKKWFFYAWAVVTVLFASCEGLTPGTGTEEEEQQDVVNEETIEEAVTNNAGDHDDTADYTWDSNSVTQISLNGSSATESSDDVTIESGNIVIGAAGNYSFSGTLSNGQIIVNTEDEEIVRLILDGVDISCSNSAPIYIKSAEKVLIALNENTTNKLTDGSSYNYDDEEDEEPNAAIFSKSDLTIFGEGTLVVDANFNDGITSKDGLIIASGNISVTAVDDGIRGKDYIIIKNGNFTVESDGDGLKSDNDSDDSKGYIEIYDGTFDISAKGDAVSAETDLMIEYAEIELTTSGSTSSYYESTSSKGLKAGVNIIIDDGIFSLNCADDAIHSNQTITINSGTYEISSGDDGIHSDYDLVINDGDINITKSYEGIESGQGDMEINKGTIHIKSSDDGINLSAGGDAMGGGGPWGGGSTSSGNYYIYINGAYIYINASGDGLDSNGNIKMTDGTVLVDGPTNSGNGALDCNGSFTITGGLLIAAGSSGMAEAPASSSDQYSVLVKFNSTKSGGTIFHVESEKGEEILTYKPSKNYQSVAFSSPDLTKGESYSIYTGGSSTGDETDGLFSGGTYTPGSVYVSFDITSMTYTIQ</sequence>
<name>A0A6I6JYK9_9BACT</name>
<reference evidence="1 2" key="1">
    <citation type="submission" date="2019-11" db="EMBL/GenBank/DDBJ databases">
        <authorList>
            <person name="Zheng R.K."/>
            <person name="Sun C.M."/>
        </authorList>
    </citation>
    <scope>NUCLEOTIDE SEQUENCE [LARGE SCALE GENOMIC DNA]</scope>
    <source>
        <strain evidence="1 2">WC007</strain>
    </source>
</reference>
<dbReference type="RefSeq" id="WP_158869367.1">
    <property type="nucleotide sequence ID" value="NZ_CP046401.1"/>
</dbReference>
<evidence type="ECO:0000313" key="1">
    <source>
        <dbReference type="EMBL" id="QGY46230.1"/>
    </source>
</evidence>
<dbReference type="EMBL" id="CP046401">
    <property type="protein sequence ID" value="QGY46230.1"/>
    <property type="molecule type" value="Genomic_DNA"/>
</dbReference>
<keyword evidence="2" id="KW-1185">Reference proteome</keyword>
<dbReference type="AlphaFoldDB" id="A0A6I6JYK9"/>
<gene>
    <name evidence="1" type="ORF">GM418_21970</name>
</gene>
<proteinExistence type="predicted"/>
<dbReference type="InterPro" id="IPR025584">
    <property type="entry name" value="Cthe_2159"/>
</dbReference>
<dbReference type="KEGG" id="mcos:GM418_21970"/>